<evidence type="ECO:0000313" key="2">
    <source>
        <dbReference type="EMBL" id="RXH83163.1"/>
    </source>
</evidence>
<evidence type="ECO:0000313" key="3">
    <source>
        <dbReference type="Proteomes" id="UP000290289"/>
    </source>
</evidence>
<keyword evidence="1" id="KW-1133">Transmembrane helix</keyword>
<accession>A0A498IPK9</accession>
<organism evidence="2 3">
    <name type="scientific">Malus domestica</name>
    <name type="common">Apple</name>
    <name type="synonym">Pyrus malus</name>
    <dbReference type="NCBI Taxonomy" id="3750"/>
    <lineage>
        <taxon>Eukaryota</taxon>
        <taxon>Viridiplantae</taxon>
        <taxon>Streptophyta</taxon>
        <taxon>Embryophyta</taxon>
        <taxon>Tracheophyta</taxon>
        <taxon>Spermatophyta</taxon>
        <taxon>Magnoliopsida</taxon>
        <taxon>eudicotyledons</taxon>
        <taxon>Gunneridae</taxon>
        <taxon>Pentapetalae</taxon>
        <taxon>rosids</taxon>
        <taxon>fabids</taxon>
        <taxon>Rosales</taxon>
        <taxon>Rosaceae</taxon>
        <taxon>Amygdaloideae</taxon>
        <taxon>Maleae</taxon>
        <taxon>Malus</taxon>
    </lineage>
</organism>
<reference evidence="2 3" key="1">
    <citation type="submission" date="2018-10" db="EMBL/GenBank/DDBJ databases">
        <title>A high-quality apple genome assembly.</title>
        <authorList>
            <person name="Hu J."/>
        </authorList>
    </citation>
    <scope>NUCLEOTIDE SEQUENCE [LARGE SCALE GENOMIC DNA]</scope>
    <source>
        <strain evidence="3">cv. HFTH1</strain>
        <tissue evidence="2">Young leaf</tissue>
    </source>
</reference>
<sequence>MGPNVFSEGIGGLRMVLIGFATGLLLNYHRI</sequence>
<dbReference type="EMBL" id="RDQH01000337">
    <property type="protein sequence ID" value="RXH83163.1"/>
    <property type="molecule type" value="Genomic_DNA"/>
</dbReference>
<protein>
    <submittedName>
        <fullName evidence="2">Uncharacterized protein</fullName>
    </submittedName>
</protein>
<comment type="caution">
    <text evidence="2">The sequence shown here is derived from an EMBL/GenBank/DDBJ whole genome shotgun (WGS) entry which is preliminary data.</text>
</comment>
<dbReference type="Proteomes" id="UP000290289">
    <property type="component" value="Chromosome 11"/>
</dbReference>
<gene>
    <name evidence="2" type="ORF">DVH24_003661</name>
</gene>
<dbReference type="AlphaFoldDB" id="A0A498IPK9"/>
<name>A0A498IPK9_MALDO</name>
<feature type="transmembrane region" description="Helical" evidence="1">
    <location>
        <begin position="12"/>
        <end position="28"/>
    </location>
</feature>
<keyword evidence="1" id="KW-0812">Transmembrane</keyword>
<proteinExistence type="predicted"/>
<evidence type="ECO:0000256" key="1">
    <source>
        <dbReference type="SAM" id="Phobius"/>
    </source>
</evidence>
<keyword evidence="1" id="KW-0472">Membrane</keyword>
<keyword evidence="3" id="KW-1185">Reference proteome</keyword>